<proteinExistence type="predicted"/>
<name>A0A8S5VG41_9CAUD</name>
<accession>A0A8S5VG41</accession>
<reference evidence="1" key="1">
    <citation type="journal article" date="2021" name="Proc. Natl. Acad. Sci. U.S.A.">
        <title>A Catalog of Tens of Thousands of Viruses from Human Metagenomes Reveals Hidden Associations with Chronic Diseases.</title>
        <authorList>
            <person name="Tisza M.J."/>
            <person name="Buck C.B."/>
        </authorList>
    </citation>
    <scope>NUCLEOTIDE SEQUENCE</scope>
    <source>
        <strain evidence="1">CtNHj22</strain>
    </source>
</reference>
<protein>
    <submittedName>
        <fullName evidence="1">Uncharacterized protein</fullName>
    </submittedName>
</protein>
<evidence type="ECO:0000313" key="1">
    <source>
        <dbReference type="EMBL" id="DAG05559.1"/>
    </source>
</evidence>
<organism evidence="1">
    <name type="scientific">Siphoviridae sp. ctNHj22</name>
    <dbReference type="NCBI Taxonomy" id="2825468"/>
    <lineage>
        <taxon>Viruses</taxon>
        <taxon>Duplodnaviria</taxon>
        <taxon>Heunggongvirae</taxon>
        <taxon>Uroviricota</taxon>
        <taxon>Caudoviricetes</taxon>
    </lineage>
</organism>
<dbReference type="EMBL" id="BK016261">
    <property type="protein sequence ID" value="DAG05559.1"/>
    <property type="molecule type" value="Genomic_DNA"/>
</dbReference>
<sequence length="58" mass="6556">MPKYNVMVECRNAGGTDLHCWRVDASNPGEAGYIATQLAQSHYPEFDEFEPVRVEAVR</sequence>